<reference evidence="2 3" key="1">
    <citation type="journal article" date="2018" name="Nat. Ecol. Evol.">
        <title>Pezizomycetes genomes reveal the molecular basis of ectomycorrhizal truffle lifestyle.</title>
        <authorList>
            <person name="Murat C."/>
            <person name="Payen T."/>
            <person name="Noel B."/>
            <person name="Kuo A."/>
            <person name="Morin E."/>
            <person name="Chen J."/>
            <person name="Kohler A."/>
            <person name="Krizsan K."/>
            <person name="Balestrini R."/>
            <person name="Da Silva C."/>
            <person name="Montanini B."/>
            <person name="Hainaut M."/>
            <person name="Levati E."/>
            <person name="Barry K.W."/>
            <person name="Belfiori B."/>
            <person name="Cichocki N."/>
            <person name="Clum A."/>
            <person name="Dockter R.B."/>
            <person name="Fauchery L."/>
            <person name="Guy J."/>
            <person name="Iotti M."/>
            <person name="Le Tacon F."/>
            <person name="Lindquist E.A."/>
            <person name="Lipzen A."/>
            <person name="Malagnac F."/>
            <person name="Mello A."/>
            <person name="Molinier V."/>
            <person name="Miyauchi S."/>
            <person name="Poulain J."/>
            <person name="Riccioni C."/>
            <person name="Rubini A."/>
            <person name="Sitrit Y."/>
            <person name="Splivallo R."/>
            <person name="Traeger S."/>
            <person name="Wang M."/>
            <person name="Zifcakova L."/>
            <person name="Wipf D."/>
            <person name="Zambonelli A."/>
            <person name="Paolocci F."/>
            <person name="Nowrousian M."/>
            <person name="Ottonello S."/>
            <person name="Baldrian P."/>
            <person name="Spatafora J.W."/>
            <person name="Henrissat B."/>
            <person name="Nagy L.G."/>
            <person name="Aury J.M."/>
            <person name="Wincker P."/>
            <person name="Grigoriev I.V."/>
            <person name="Bonfante P."/>
            <person name="Martin F.M."/>
        </authorList>
    </citation>
    <scope>NUCLEOTIDE SEQUENCE [LARGE SCALE GENOMIC DNA]</scope>
    <source>
        <strain evidence="2 3">CCBAS932</strain>
    </source>
</reference>
<keyword evidence="1" id="KW-1133">Transmembrane helix</keyword>
<feature type="transmembrane region" description="Helical" evidence="1">
    <location>
        <begin position="73"/>
        <end position="92"/>
    </location>
</feature>
<evidence type="ECO:0000313" key="2">
    <source>
        <dbReference type="EMBL" id="RPB13393.1"/>
    </source>
</evidence>
<dbReference type="Proteomes" id="UP000277580">
    <property type="component" value="Unassembled WGS sequence"/>
</dbReference>
<evidence type="ECO:0000313" key="3">
    <source>
        <dbReference type="Proteomes" id="UP000277580"/>
    </source>
</evidence>
<protein>
    <submittedName>
        <fullName evidence="2">Uncharacterized protein</fullName>
    </submittedName>
</protein>
<keyword evidence="3" id="KW-1185">Reference proteome</keyword>
<keyword evidence="1" id="KW-0472">Membrane</keyword>
<dbReference type="OrthoDB" id="5410137at2759"/>
<dbReference type="EMBL" id="ML119123">
    <property type="protein sequence ID" value="RPB13393.1"/>
    <property type="molecule type" value="Genomic_DNA"/>
</dbReference>
<dbReference type="InParanoid" id="A0A3N4KS60"/>
<evidence type="ECO:0000256" key="1">
    <source>
        <dbReference type="SAM" id="Phobius"/>
    </source>
</evidence>
<keyword evidence="1" id="KW-0812">Transmembrane</keyword>
<dbReference type="AlphaFoldDB" id="A0A3N4KS60"/>
<organism evidence="2 3">
    <name type="scientific">Morchella conica CCBAS932</name>
    <dbReference type="NCBI Taxonomy" id="1392247"/>
    <lineage>
        <taxon>Eukaryota</taxon>
        <taxon>Fungi</taxon>
        <taxon>Dikarya</taxon>
        <taxon>Ascomycota</taxon>
        <taxon>Pezizomycotina</taxon>
        <taxon>Pezizomycetes</taxon>
        <taxon>Pezizales</taxon>
        <taxon>Morchellaceae</taxon>
        <taxon>Morchella</taxon>
    </lineage>
</organism>
<sequence length="145" mass="16463">MPIANIVRSERIVATRCAPINRQFSGSRFGVMGLIGLGLNGWLRTESILPACPSVTVQHLFTKVDDGFKRIDGWMKVGLGLFVGTILVKLAYLDENMKQEMKSMVKGEVKLVRGELRSEMSALKIDIVLELHKMESRMEAKRRWW</sequence>
<accession>A0A3N4KS60</accession>
<name>A0A3N4KS60_9PEZI</name>
<proteinExistence type="predicted"/>
<gene>
    <name evidence="2" type="ORF">P167DRAFT_112382</name>
</gene>